<comment type="caution">
    <text evidence="1">The sequence shown here is derived from an EMBL/GenBank/DDBJ whole genome shotgun (WGS) entry which is preliminary data.</text>
</comment>
<dbReference type="InterPro" id="IPR017748">
    <property type="entry name" value="TagF"/>
</dbReference>
<dbReference type="InterPro" id="IPR038225">
    <property type="entry name" value="TagF_sf"/>
</dbReference>
<accession>A0ABW7GT41</accession>
<dbReference type="EMBL" id="JBIGHX010000013">
    <property type="protein sequence ID" value="MFG6464880.1"/>
    <property type="molecule type" value="Genomic_DNA"/>
</dbReference>
<dbReference type="Proteomes" id="UP001606302">
    <property type="component" value="Unassembled WGS sequence"/>
</dbReference>
<evidence type="ECO:0000313" key="1">
    <source>
        <dbReference type="EMBL" id="MFG6464880.1"/>
    </source>
</evidence>
<organism evidence="1 2">
    <name type="scientific">Pelomonas lactea</name>
    <dbReference type="NCBI Taxonomy" id="3299030"/>
    <lineage>
        <taxon>Bacteria</taxon>
        <taxon>Pseudomonadati</taxon>
        <taxon>Pseudomonadota</taxon>
        <taxon>Betaproteobacteria</taxon>
        <taxon>Burkholderiales</taxon>
        <taxon>Sphaerotilaceae</taxon>
        <taxon>Roseateles</taxon>
    </lineage>
</organism>
<dbReference type="Gene3D" id="3.40.1730.10">
    <property type="entry name" value="pa0076 domain"/>
    <property type="match status" value="1"/>
</dbReference>
<keyword evidence="2" id="KW-1185">Reference proteome</keyword>
<dbReference type="PIRSF" id="PIRSF029287">
    <property type="entry name" value="UCP029287"/>
    <property type="match status" value="1"/>
</dbReference>
<name>A0ABW7GT41_9BURK</name>
<proteinExistence type="predicted"/>
<gene>
    <name evidence="1" type="primary">tagF</name>
    <name evidence="1" type="ORF">ACG04Q_25125</name>
</gene>
<dbReference type="Pfam" id="PF09867">
    <property type="entry name" value="TagF_N"/>
    <property type="match status" value="1"/>
</dbReference>
<protein>
    <submittedName>
        <fullName evidence="1">Type VI secretion system-associated protein TagF</fullName>
    </submittedName>
</protein>
<dbReference type="NCBIfam" id="TIGR03373">
    <property type="entry name" value="VI_minor_4"/>
    <property type="match status" value="1"/>
</dbReference>
<evidence type="ECO:0000313" key="2">
    <source>
        <dbReference type="Proteomes" id="UP001606302"/>
    </source>
</evidence>
<sequence length="239" mass="25217">MTTPARWLGFFGKLPAQADFVGRGLPPDVQAAFDEALSQWLARRRADDAAGWLQAYLDSPAWRFVWPAGSGPGALAGQDCAGVLLPSVDAVGRYFPLLLAVGLPPGSLPAQPLGELLERLAALEALGFQALDEEWQPDALQAALAEVPLAAWPVVPEVAAVEGDLAADWPAADLVTGLDALARRAWLAQQAGQAFWWSHTEAWRPCLLSTPGVLGDDLPGRLFGLQGLAAADLPLSSGQ</sequence>
<reference evidence="1 2" key="1">
    <citation type="submission" date="2024-08" db="EMBL/GenBank/DDBJ databases">
        <authorList>
            <person name="Lu H."/>
        </authorList>
    </citation>
    <scope>NUCLEOTIDE SEQUENCE [LARGE SCALE GENOMIC DNA]</scope>
    <source>
        <strain evidence="1 2">DXS20W</strain>
    </source>
</reference>
<dbReference type="RefSeq" id="WP_394514564.1">
    <property type="nucleotide sequence ID" value="NZ_JBIGHX010000013.1"/>
</dbReference>